<dbReference type="PANTHER" id="PTHR30163:SF8">
    <property type="entry name" value="LYTIC MUREIN TRANSGLYCOSYLASE"/>
    <property type="match status" value="1"/>
</dbReference>
<dbReference type="SUPFAM" id="SSF53955">
    <property type="entry name" value="Lysozyme-like"/>
    <property type="match status" value="1"/>
</dbReference>
<protein>
    <submittedName>
        <fullName evidence="1">Lytic transglycosylase domain-containing protein</fullName>
    </submittedName>
</protein>
<comment type="caution">
    <text evidence="1">The sequence shown here is derived from an EMBL/GenBank/DDBJ whole genome shotgun (WGS) entry which is preliminary data.</text>
</comment>
<dbReference type="InterPro" id="IPR023346">
    <property type="entry name" value="Lysozyme-like_dom_sf"/>
</dbReference>
<organism evidence="1 2">
    <name type="scientific">Exobacillus caeni</name>
    <dbReference type="NCBI Taxonomy" id="2574798"/>
    <lineage>
        <taxon>Bacteria</taxon>
        <taxon>Bacillati</taxon>
        <taxon>Bacillota</taxon>
        <taxon>Bacilli</taxon>
        <taxon>Bacillales</taxon>
        <taxon>Guptibacillaceae</taxon>
        <taxon>Exobacillus</taxon>
    </lineage>
</organism>
<reference evidence="1 2" key="1">
    <citation type="submission" date="2019-04" db="EMBL/GenBank/DDBJ databases">
        <title>Bacillus caeni sp. nov., a bacterium isolated from mangrove sediment.</title>
        <authorList>
            <person name="Huang H."/>
            <person name="Mo K."/>
            <person name="Hu Y."/>
        </authorList>
    </citation>
    <scope>NUCLEOTIDE SEQUENCE [LARGE SCALE GENOMIC DNA]</scope>
    <source>
        <strain evidence="1 2">HB172195</strain>
    </source>
</reference>
<dbReference type="GO" id="GO:0009253">
    <property type="term" value="P:peptidoglycan catabolic process"/>
    <property type="evidence" value="ECO:0007669"/>
    <property type="project" value="TreeGrafter"/>
</dbReference>
<dbReference type="InterPro" id="IPR043426">
    <property type="entry name" value="MltB-like"/>
</dbReference>
<dbReference type="PANTHER" id="PTHR30163">
    <property type="entry name" value="MEMBRANE-BOUND LYTIC MUREIN TRANSGLYCOSYLASE B"/>
    <property type="match status" value="1"/>
</dbReference>
<sequence>MVRKDITILGLIILFVSLVVTAGIVENKPDEMKSNNLKEKAIPKEYIPIYKEAAESYDVPWKLLAAVHRVETKFSTMDSLVSPKGAVGHFQFMPLTWLGWGYTGSNLGELNKDDNIDITDPTLIEKYGGYGVDASGDGKADPYNMEDAVHTAAKYLSANGASKGELKKAVYAYNHSEAYVAEVMSYFNQYEQAFEPIDVKKKMQ</sequence>
<accession>A0A5R9F543</accession>
<dbReference type="OrthoDB" id="9809488at2"/>
<gene>
    <name evidence="1" type="ORF">FCL54_10275</name>
</gene>
<dbReference type="Gene3D" id="1.10.530.10">
    <property type="match status" value="1"/>
</dbReference>
<dbReference type="GO" id="GO:0008933">
    <property type="term" value="F:peptidoglycan lytic transglycosylase activity"/>
    <property type="evidence" value="ECO:0007669"/>
    <property type="project" value="TreeGrafter"/>
</dbReference>
<keyword evidence="2" id="KW-1185">Reference proteome</keyword>
<evidence type="ECO:0000313" key="1">
    <source>
        <dbReference type="EMBL" id="TLS37520.1"/>
    </source>
</evidence>
<proteinExistence type="predicted"/>
<dbReference type="CDD" id="cd13399">
    <property type="entry name" value="Slt35-like"/>
    <property type="match status" value="1"/>
</dbReference>
<dbReference type="AlphaFoldDB" id="A0A5R9F543"/>
<name>A0A5R9F543_9BACL</name>
<dbReference type="EMBL" id="SWLG01000006">
    <property type="protein sequence ID" value="TLS37520.1"/>
    <property type="molecule type" value="Genomic_DNA"/>
</dbReference>
<evidence type="ECO:0000313" key="2">
    <source>
        <dbReference type="Proteomes" id="UP000308230"/>
    </source>
</evidence>
<dbReference type="Proteomes" id="UP000308230">
    <property type="component" value="Unassembled WGS sequence"/>
</dbReference>